<organism evidence="4 5">
    <name type="scientific">Micromonospora sicca</name>
    <dbReference type="NCBI Taxonomy" id="2202420"/>
    <lineage>
        <taxon>Bacteria</taxon>
        <taxon>Bacillati</taxon>
        <taxon>Actinomycetota</taxon>
        <taxon>Actinomycetes</taxon>
        <taxon>Micromonosporales</taxon>
        <taxon>Micromonosporaceae</taxon>
        <taxon>Micromonospora</taxon>
    </lineage>
</organism>
<dbReference type="PANTHER" id="PTHR30006">
    <property type="entry name" value="THIAMINE-BINDING PERIPLASMIC PROTEIN-RELATED"/>
    <property type="match status" value="1"/>
</dbReference>
<evidence type="ECO:0000313" key="4">
    <source>
        <dbReference type="EMBL" id="MDZ5490822.1"/>
    </source>
</evidence>
<accession>A0ABU5JE06</accession>
<sequence length="365" mass="38979">MKLHCRARRLAAPRAAFLALTLVMGLGLAACGGDNSNAGAAAEIWPEKTMGELADAAAKEGEVSWYTVFTKENSAPIIGAFQKAYPGIKVTTLRLSANQLSSRILTEQRGGQFNADVVSGNATYIGQLQKAGALHGFHVAGLPALPSGLTLPEGYEGVVYINTSVLAYNPQAVKAAGLTPPTTWQDLTKPEWKGKFSIDPESVDWYDSLVSSMGHDQALELVKALAANSPRITPNHTQQLTEMQAGETLAAVAAYGPASAAFKKTDPTRTDFVNSNPLPAVLTLSGLAKKPPHRNAAMLFQSWLLSAEGQQVVVDAAGKISIRGDVRNNTTLWDPKTWTPAWADPSRPPDEYNKLSSEFDKAVNP</sequence>
<feature type="chain" id="PRO_5046118958" evidence="3">
    <location>
        <begin position="30"/>
        <end position="365"/>
    </location>
</feature>
<reference evidence="4 5" key="1">
    <citation type="submission" date="2023-12" db="EMBL/GenBank/DDBJ databases">
        <title>Micromonospora sp. nov., isolated from Atacama Desert.</title>
        <authorList>
            <person name="Carro L."/>
            <person name="Golinska P."/>
            <person name="Klenk H.-P."/>
            <person name="Goodfellow M."/>
        </authorList>
    </citation>
    <scope>NUCLEOTIDE SEQUENCE [LARGE SCALE GENOMIC DNA]</scope>
    <source>
        <strain evidence="4 5">4G53</strain>
    </source>
</reference>
<proteinExistence type="predicted"/>
<dbReference type="Proteomes" id="UP001290101">
    <property type="component" value="Unassembled WGS sequence"/>
</dbReference>
<protein>
    <submittedName>
        <fullName evidence="4">ABC transporter substrate-binding protein</fullName>
    </submittedName>
</protein>
<dbReference type="PANTHER" id="PTHR30006:SF24">
    <property type="entry name" value="SLL0237 PROTEIN"/>
    <property type="match status" value="1"/>
</dbReference>
<evidence type="ECO:0000313" key="5">
    <source>
        <dbReference type="Proteomes" id="UP001290101"/>
    </source>
</evidence>
<name>A0ABU5JE06_9ACTN</name>
<dbReference type="InterPro" id="IPR006059">
    <property type="entry name" value="SBP"/>
</dbReference>
<gene>
    <name evidence="4" type="ORF">U2F25_15335</name>
</gene>
<dbReference type="RefSeq" id="WP_322440888.1">
    <property type="nucleotide sequence ID" value="NZ_JAXOTQ010000017.1"/>
</dbReference>
<dbReference type="SUPFAM" id="SSF53850">
    <property type="entry name" value="Periplasmic binding protein-like II"/>
    <property type="match status" value="1"/>
</dbReference>
<feature type="region of interest" description="Disordered" evidence="2">
    <location>
        <begin position="340"/>
        <end position="365"/>
    </location>
</feature>
<evidence type="ECO:0000256" key="3">
    <source>
        <dbReference type="SAM" id="SignalP"/>
    </source>
</evidence>
<dbReference type="Gene3D" id="3.40.190.10">
    <property type="entry name" value="Periplasmic binding protein-like II"/>
    <property type="match status" value="2"/>
</dbReference>
<evidence type="ECO:0000256" key="1">
    <source>
        <dbReference type="ARBA" id="ARBA00022729"/>
    </source>
</evidence>
<dbReference type="EMBL" id="JAXOTQ010000017">
    <property type="protein sequence ID" value="MDZ5490822.1"/>
    <property type="molecule type" value="Genomic_DNA"/>
</dbReference>
<keyword evidence="5" id="KW-1185">Reference proteome</keyword>
<dbReference type="Pfam" id="PF01547">
    <property type="entry name" value="SBP_bac_1"/>
    <property type="match status" value="1"/>
</dbReference>
<dbReference type="PROSITE" id="PS51257">
    <property type="entry name" value="PROKAR_LIPOPROTEIN"/>
    <property type="match status" value="1"/>
</dbReference>
<comment type="caution">
    <text evidence="4">The sequence shown here is derived from an EMBL/GenBank/DDBJ whole genome shotgun (WGS) entry which is preliminary data.</text>
</comment>
<keyword evidence="1 3" id="KW-0732">Signal</keyword>
<feature type="compositionally biased region" description="Basic and acidic residues" evidence="2">
    <location>
        <begin position="347"/>
        <end position="365"/>
    </location>
</feature>
<evidence type="ECO:0000256" key="2">
    <source>
        <dbReference type="SAM" id="MobiDB-lite"/>
    </source>
</evidence>
<feature type="signal peptide" evidence="3">
    <location>
        <begin position="1"/>
        <end position="29"/>
    </location>
</feature>